<sequence length="745" mass="86525">MLTETYKNWLSKTKECGFTNEQACGLAILYAWKLTAPKKDGESQNTELFWQFVDKNHFDDINENAFSTNDFIEFIPVFKLAGEILRVPMSKNRFDHIGDPTTLLDLDWENEQVTGQNIDDVLLLRHRFDLLWCQTFGESLREEIRTPIHAYVFASSLTHALNKYDPQCYSGILNKLLWKQSPFVRMFTSIQFVNESNGLANYEPFQIAFRGFLSDDNLELGEALWNLQRLLFYKQPDGAPINLDKQDLPLTSFFEFSTPLVVGFIDEHMPRHAELSRIVASEYLFRSHEYGPHSQLYSLMEDRYGFTSELENESKPLNLLMNAASFYTVCCLKIRNLTNRISELPTLRMLDDIGFLWTRDVEQVQPLRDEAIQCFDVMLSWRSGTSWGLFLETESGFIQRAYIGDKSEYAEVDDIFAKICCAYQPKRCVIAFWTHRTQEIEGKNQDINEVAFLNIERDGSICCEVFNGETDSQRGRYLGEYKGTIKEQSFCKNYFVKAQSSFFNIVNKEFVKKDQIELLEFIAFPNAWNFSINHKDLEDEMNELTSEDFMQEIFGVERGFFWPFKKTLISKLNINVMELEELLGIDTSAEKYWFDLYVKFHNEENQDNCDSIDKLKIEANNGNPFSQNDYACSLLNSGEDKDFDYLKYYFDSAAQSFPYAQVTLGWFHLHGLNGVERNAEEAFNWNLRGATQGHPEGANNLAFQYENGLGVDIDLNFAKHWYTYASIRGSNIALGHLLYLLKNEL</sequence>
<dbReference type="AlphaFoldDB" id="A0A1W2CCH6"/>
<gene>
    <name evidence="1" type="ORF">SAMN06296008_12210</name>
</gene>
<dbReference type="Pfam" id="PF08238">
    <property type="entry name" value="Sel1"/>
    <property type="match status" value="2"/>
</dbReference>
<dbReference type="Proteomes" id="UP000192708">
    <property type="component" value="Unassembled WGS sequence"/>
</dbReference>
<dbReference type="PANTHER" id="PTHR11102">
    <property type="entry name" value="SEL-1-LIKE PROTEIN"/>
    <property type="match status" value="1"/>
</dbReference>
<dbReference type="PANTHER" id="PTHR11102:SF160">
    <property type="entry name" value="ERAD-ASSOCIATED E3 UBIQUITIN-PROTEIN LIGASE COMPONENT HRD3"/>
    <property type="match status" value="1"/>
</dbReference>
<dbReference type="SMART" id="SM00671">
    <property type="entry name" value="SEL1"/>
    <property type="match status" value="2"/>
</dbReference>
<dbReference type="STRING" id="1938817.SAMN06296008_12210"/>
<evidence type="ECO:0000313" key="1">
    <source>
        <dbReference type="EMBL" id="SMC82965.1"/>
    </source>
</evidence>
<dbReference type="Gene3D" id="1.25.40.10">
    <property type="entry name" value="Tetratricopeptide repeat domain"/>
    <property type="match status" value="1"/>
</dbReference>
<dbReference type="RefSeq" id="WP_084286035.1">
    <property type="nucleotide sequence ID" value="NZ_FWXJ01000022.1"/>
</dbReference>
<organism evidence="1 2">
    <name type="scientific">Polynucleobacter kasalickyi</name>
    <dbReference type="NCBI Taxonomy" id="1938817"/>
    <lineage>
        <taxon>Bacteria</taxon>
        <taxon>Pseudomonadati</taxon>
        <taxon>Pseudomonadota</taxon>
        <taxon>Betaproteobacteria</taxon>
        <taxon>Burkholderiales</taxon>
        <taxon>Burkholderiaceae</taxon>
        <taxon>Polynucleobacter</taxon>
    </lineage>
</organism>
<dbReference type="OrthoDB" id="5365194at2"/>
<dbReference type="InterPro" id="IPR050767">
    <property type="entry name" value="Sel1_AlgK"/>
</dbReference>
<dbReference type="EMBL" id="FWXJ01000022">
    <property type="protein sequence ID" value="SMC82965.1"/>
    <property type="molecule type" value="Genomic_DNA"/>
</dbReference>
<name>A0A1W2CCH6_9BURK</name>
<dbReference type="InterPro" id="IPR006597">
    <property type="entry name" value="Sel1-like"/>
</dbReference>
<keyword evidence="2" id="KW-1185">Reference proteome</keyword>
<accession>A0A1W2CCH6</accession>
<dbReference type="SUPFAM" id="SSF81901">
    <property type="entry name" value="HCP-like"/>
    <property type="match status" value="1"/>
</dbReference>
<protein>
    <submittedName>
        <fullName evidence="1">Sel1 repeat-containing protein</fullName>
    </submittedName>
</protein>
<proteinExistence type="predicted"/>
<dbReference type="InterPro" id="IPR011990">
    <property type="entry name" value="TPR-like_helical_dom_sf"/>
</dbReference>
<evidence type="ECO:0000313" key="2">
    <source>
        <dbReference type="Proteomes" id="UP000192708"/>
    </source>
</evidence>
<reference evidence="1 2" key="1">
    <citation type="submission" date="2017-04" db="EMBL/GenBank/DDBJ databases">
        <authorList>
            <person name="Afonso C.L."/>
            <person name="Miller P.J."/>
            <person name="Scott M.A."/>
            <person name="Spackman E."/>
            <person name="Goraichik I."/>
            <person name="Dimitrov K.M."/>
            <person name="Suarez D.L."/>
            <person name="Swayne D.E."/>
        </authorList>
    </citation>
    <scope>NUCLEOTIDE SEQUENCE [LARGE SCALE GENOMIC DNA]</scope>
    <source>
        <strain evidence="1 2">VK13</strain>
    </source>
</reference>